<comment type="caution">
    <text evidence="1">The sequence shown here is derived from an EMBL/GenBank/DDBJ whole genome shotgun (WGS) entry which is preliminary data.</text>
</comment>
<proteinExistence type="predicted"/>
<reference evidence="1" key="2">
    <citation type="submission" date="2020-11" db="EMBL/GenBank/DDBJ databases">
        <authorList>
            <person name="McCartney M.A."/>
            <person name="Auch B."/>
            <person name="Kono T."/>
            <person name="Mallez S."/>
            <person name="Becker A."/>
            <person name="Gohl D.M."/>
            <person name="Silverstein K.A.T."/>
            <person name="Koren S."/>
            <person name="Bechman K.B."/>
            <person name="Herman A."/>
            <person name="Abrahante J.E."/>
            <person name="Garbe J."/>
        </authorList>
    </citation>
    <scope>NUCLEOTIDE SEQUENCE</scope>
    <source>
        <strain evidence="1">Duluth1</strain>
        <tissue evidence="1">Whole animal</tissue>
    </source>
</reference>
<dbReference type="EMBL" id="JAIWYP010000015">
    <property type="protein sequence ID" value="KAH3703473.1"/>
    <property type="molecule type" value="Genomic_DNA"/>
</dbReference>
<gene>
    <name evidence="1" type="ORF">DPMN_078509</name>
</gene>
<sequence length="132" mass="14689">MGPRRLPFRDSAYGCWLGCCSINDYPLRAICQKGFNPLQGVTPDAIVVEFGEQATVRDPIEGLAEIKYNKVMLFIAGHGMDELIGQRQYLGFEAPSSPETVLTVREDGMSIKVAHYVAHNNVLQYLTCYACQ</sequence>
<dbReference type="Proteomes" id="UP000828390">
    <property type="component" value="Unassembled WGS sequence"/>
</dbReference>
<reference evidence="1" key="1">
    <citation type="journal article" date="2019" name="bioRxiv">
        <title>The Genome of the Zebra Mussel, Dreissena polymorpha: A Resource for Invasive Species Research.</title>
        <authorList>
            <person name="McCartney M.A."/>
            <person name="Auch B."/>
            <person name="Kono T."/>
            <person name="Mallez S."/>
            <person name="Zhang Y."/>
            <person name="Obille A."/>
            <person name="Becker A."/>
            <person name="Abrahante J.E."/>
            <person name="Garbe J."/>
            <person name="Badalamenti J.P."/>
            <person name="Herman A."/>
            <person name="Mangelson H."/>
            <person name="Liachko I."/>
            <person name="Sullivan S."/>
            <person name="Sone E.D."/>
            <person name="Koren S."/>
            <person name="Silverstein K.A.T."/>
            <person name="Beckman K.B."/>
            <person name="Gohl D.M."/>
        </authorList>
    </citation>
    <scope>NUCLEOTIDE SEQUENCE</scope>
    <source>
        <strain evidence="1">Duluth1</strain>
        <tissue evidence="1">Whole animal</tissue>
    </source>
</reference>
<dbReference type="AlphaFoldDB" id="A0A9D4BQA7"/>
<keyword evidence="2" id="KW-1185">Reference proteome</keyword>
<name>A0A9D4BQA7_DREPO</name>
<evidence type="ECO:0000313" key="1">
    <source>
        <dbReference type="EMBL" id="KAH3703473.1"/>
    </source>
</evidence>
<organism evidence="1 2">
    <name type="scientific">Dreissena polymorpha</name>
    <name type="common">Zebra mussel</name>
    <name type="synonym">Mytilus polymorpha</name>
    <dbReference type="NCBI Taxonomy" id="45954"/>
    <lineage>
        <taxon>Eukaryota</taxon>
        <taxon>Metazoa</taxon>
        <taxon>Spiralia</taxon>
        <taxon>Lophotrochozoa</taxon>
        <taxon>Mollusca</taxon>
        <taxon>Bivalvia</taxon>
        <taxon>Autobranchia</taxon>
        <taxon>Heteroconchia</taxon>
        <taxon>Euheterodonta</taxon>
        <taxon>Imparidentia</taxon>
        <taxon>Neoheterodontei</taxon>
        <taxon>Myida</taxon>
        <taxon>Dreissenoidea</taxon>
        <taxon>Dreissenidae</taxon>
        <taxon>Dreissena</taxon>
    </lineage>
</organism>
<evidence type="ECO:0000313" key="2">
    <source>
        <dbReference type="Proteomes" id="UP000828390"/>
    </source>
</evidence>
<accession>A0A9D4BQA7</accession>
<protein>
    <submittedName>
        <fullName evidence="1">Uncharacterized protein</fullName>
    </submittedName>
</protein>